<keyword evidence="2" id="KW-0812">Transmembrane</keyword>
<feature type="transmembrane region" description="Helical" evidence="2">
    <location>
        <begin position="49"/>
        <end position="70"/>
    </location>
</feature>
<gene>
    <name evidence="3" type="ORF">DMAD_04562</name>
</gene>
<keyword evidence="2" id="KW-1133">Transmembrane helix</keyword>
<accession>A0AAU9GDE2</accession>
<reference evidence="3 4" key="1">
    <citation type="submission" date="2024-02" db="EMBL/GenBank/DDBJ databases">
        <title>A chromosome-level genome assembly of Drosophila madeirensis, a fruit fly species endemic to Madeira island.</title>
        <authorList>
            <person name="Tomihara K."/>
            <person name="Llopart A."/>
            <person name="Yamamoto D."/>
        </authorList>
    </citation>
    <scope>NUCLEOTIDE SEQUENCE [LARGE SCALE GENOMIC DNA]</scope>
    <source>
        <strain evidence="3 4">RF1</strain>
    </source>
</reference>
<feature type="compositionally biased region" description="Polar residues" evidence="1">
    <location>
        <begin position="205"/>
        <end position="222"/>
    </location>
</feature>
<evidence type="ECO:0000256" key="1">
    <source>
        <dbReference type="SAM" id="MobiDB-lite"/>
    </source>
</evidence>
<dbReference type="AlphaFoldDB" id="A0AAU9GDE2"/>
<evidence type="ECO:0000256" key="2">
    <source>
        <dbReference type="SAM" id="Phobius"/>
    </source>
</evidence>
<feature type="region of interest" description="Disordered" evidence="1">
    <location>
        <begin position="159"/>
        <end position="242"/>
    </location>
</feature>
<evidence type="ECO:0000313" key="4">
    <source>
        <dbReference type="Proteomes" id="UP001500889"/>
    </source>
</evidence>
<name>A0AAU9GDE2_DROMD</name>
<dbReference type="Proteomes" id="UP001500889">
    <property type="component" value="Chromosome E"/>
</dbReference>
<feature type="transmembrane region" description="Helical" evidence="2">
    <location>
        <begin position="117"/>
        <end position="137"/>
    </location>
</feature>
<keyword evidence="4" id="KW-1185">Reference proteome</keyword>
<sequence>MDVKLLMCRCLVNRADWGLVIGCINIVYSMFLFNFWLVELFRSQHDYPVKWVLLYGFNIMFNVITMMRIVKRETISVFYWFCETAALLVFRIHFTYVDSDFFWLTYSIWFLPINVTVDTYISLSLLAIVYVVCGLHLEPERQFPKELMRNDYKYDPEAAAAKKAAQDKQDRLERQRERELNKQKELGTEVEEAEEQSPAPSATSDTQNAHLTMPSSPDVSTHGQDDNDTDEYDNFIEISFEE</sequence>
<proteinExistence type="predicted"/>
<feature type="compositionally biased region" description="Basic and acidic residues" evidence="1">
    <location>
        <begin position="164"/>
        <end position="187"/>
    </location>
</feature>
<protein>
    <recommendedName>
        <fullName evidence="5">XK-related protein</fullName>
    </recommendedName>
</protein>
<evidence type="ECO:0008006" key="5">
    <source>
        <dbReference type="Google" id="ProtNLM"/>
    </source>
</evidence>
<feature type="transmembrane region" description="Helical" evidence="2">
    <location>
        <begin position="17"/>
        <end position="37"/>
    </location>
</feature>
<organism evidence="3 4">
    <name type="scientific">Drosophila madeirensis</name>
    <name type="common">Fruit fly</name>
    <dbReference type="NCBI Taxonomy" id="30013"/>
    <lineage>
        <taxon>Eukaryota</taxon>
        <taxon>Metazoa</taxon>
        <taxon>Ecdysozoa</taxon>
        <taxon>Arthropoda</taxon>
        <taxon>Hexapoda</taxon>
        <taxon>Insecta</taxon>
        <taxon>Pterygota</taxon>
        <taxon>Neoptera</taxon>
        <taxon>Endopterygota</taxon>
        <taxon>Diptera</taxon>
        <taxon>Brachycera</taxon>
        <taxon>Muscomorpha</taxon>
        <taxon>Ephydroidea</taxon>
        <taxon>Drosophilidae</taxon>
        <taxon>Drosophila</taxon>
        <taxon>Sophophora</taxon>
    </lineage>
</organism>
<feature type="compositionally biased region" description="Acidic residues" evidence="1">
    <location>
        <begin position="226"/>
        <end position="242"/>
    </location>
</feature>
<evidence type="ECO:0000313" key="3">
    <source>
        <dbReference type="EMBL" id="BFG05953.1"/>
    </source>
</evidence>
<dbReference type="EMBL" id="AP029267">
    <property type="protein sequence ID" value="BFG05953.1"/>
    <property type="molecule type" value="Genomic_DNA"/>
</dbReference>
<keyword evidence="2" id="KW-0472">Membrane</keyword>
<feature type="transmembrane region" description="Helical" evidence="2">
    <location>
        <begin position="77"/>
        <end position="97"/>
    </location>
</feature>